<comment type="similarity">
    <text evidence="2 5">Belongs to the DegT/DnrJ/EryC1 family.</text>
</comment>
<name>A0A6F8PLU5_9GAMM</name>
<dbReference type="PANTHER" id="PTHR30244:SF34">
    <property type="entry name" value="DTDP-4-AMINO-4,6-DIDEOXYGALACTOSE TRANSAMINASE"/>
    <property type="match status" value="1"/>
</dbReference>
<proteinExistence type="inferred from homology"/>
<dbReference type="RefSeq" id="WP_173290914.1">
    <property type="nucleotide sequence ID" value="NZ_AP021888.1"/>
</dbReference>
<dbReference type="PIRSF" id="PIRSF000390">
    <property type="entry name" value="PLP_StrS"/>
    <property type="match status" value="1"/>
</dbReference>
<dbReference type="InterPro" id="IPR020026">
    <property type="entry name" value="PseC"/>
</dbReference>
<evidence type="ECO:0000256" key="5">
    <source>
        <dbReference type="RuleBase" id="RU004508"/>
    </source>
</evidence>
<evidence type="ECO:0000256" key="2">
    <source>
        <dbReference type="ARBA" id="ARBA00037999"/>
    </source>
</evidence>
<dbReference type="PANTHER" id="PTHR30244">
    <property type="entry name" value="TRANSAMINASE"/>
    <property type="match status" value="1"/>
</dbReference>
<feature type="modified residue" description="N6-(pyridoxal phosphate)lysine" evidence="4">
    <location>
        <position position="190"/>
    </location>
</feature>
<keyword evidence="7" id="KW-1185">Reference proteome</keyword>
<dbReference type="InterPro" id="IPR015422">
    <property type="entry name" value="PyrdxlP-dep_Trfase_small"/>
</dbReference>
<dbReference type="CDD" id="cd00616">
    <property type="entry name" value="AHBA_syn"/>
    <property type="match status" value="1"/>
</dbReference>
<dbReference type="AlphaFoldDB" id="A0A6F8PLU5"/>
<accession>A0A6F8PLU5</accession>
<feature type="active site" description="Proton acceptor" evidence="3">
    <location>
        <position position="190"/>
    </location>
</feature>
<dbReference type="NCBIfam" id="TIGR03588">
    <property type="entry name" value="PseC"/>
    <property type="match status" value="1"/>
</dbReference>
<dbReference type="InterPro" id="IPR000653">
    <property type="entry name" value="DegT/StrS_aminotransferase"/>
</dbReference>
<dbReference type="GO" id="GO:0000271">
    <property type="term" value="P:polysaccharide biosynthetic process"/>
    <property type="evidence" value="ECO:0007669"/>
    <property type="project" value="TreeGrafter"/>
</dbReference>
<sequence length="385" mass="42449">MNFIPYGKQSITQADIDAVVEVLQSDYLTQGPQVPLFEKTVANYCGAEFAVAVNSATSALHIACLALGLGEGDVLWTSPNTFVASANCGRYCGADVDFVDIDPQTYNMSVEALEAKLEKAEIKGHLPKIVIPVHFAGQPCDMKAIHALSLKYGFHIIEDASHAIGAQYQGQSVGNCQYSDITVFSFHPVKIITTAEGGLATTNSPGLAEKMQLFRSHGVTREPHLMSKALEGPWYYEQVDLGLNYRMTELQAALGVSQMVRLDSFVQTRHQLAKEYDDSLQGLPLKLPFQSHKSFSTYHLYPVLIEADYISRKAVFDGLREKGIGVNVHYIPVHTQPYYAKMGFKVGDFPEAESYYQKEISIPLFPGLTQQDQQAVIDVLSDLLG</sequence>
<evidence type="ECO:0000313" key="7">
    <source>
        <dbReference type="Proteomes" id="UP000501466"/>
    </source>
</evidence>
<keyword evidence="1 4" id="KW-0663">Pyridoxal phosphate</keyword>
<dbReference type="InterPro" id="IPR015421">
    <property type="entry name" value="PyrdxlP-dep_Trfase_major"/>
</dbReference>
<reference evidence="7" key="1">
    <citation type="submission" date="2019-11" db="EMBL/GenBank/DDBJ databases">
        <title>Isolation and characterization of two novel species in the genus Thiomicrorhabdus.</title>
        <authorList>
            <person name="Mochizuki J."/>
            <person name="Kojima H."/>
            <person name="Fukui M."/>
        </authorList>
    </citation>
    <scope>NUCLEOTIDE SEQUENCE [LARGE SCALE GENOMIC DNA]</scope>
    <source>
        <strain evidence="7">AkT22</strain>
    </source>
</reference>
<dbReference type="GO" id="GO:0030170">
    <property type="term" value="F:pyridoxal phosphate binding"/>
    <property type="evidence" value="ECO:0007669"/>
    <property type="project" value="TreeGrafter"/>
</dbReference>
<gene>
    <name evidence="6" type="ORF">THMIRHAT_08280</name>
</gene>
<protein>
    <submittedName>
        <fullName evidence="6">UDP-4-amino-4,6-dideoxy-N-acetyl-beta-L-altrosami ne transaminase</fullName>
    </submittedName>
</protein>
<evidence type="ECO:0000313" key="6">
    <source>
        <dbReference type="EMBL" id="BBP43082.1"/>
    </source>
</evidence>
<dbReference type="SUPFAM" id="SSF53383">
    <property type="entry name" value="PLP-dependent transferases"/>
    <property type="match status" value="1"/>
</dbReference>
<dbReference type="GO" id="GO:0008483">
    <property type="term" value="F:transaminase activity"/>
    <property type="evidence" value="ECO:0007669"/>
    <property type="project" value="TreeGrafter"/>
</dbReference>
<dbReference type="Pfam" id="PF01041">
    <property type="entry name" value="DegT_DnrJ_EryC1"/>
    <property type="match status" value="1"/>
</dbReference>
<dbReference type="Proteomes" id="UP000501466">
    <property type="component" value="Chromosome"/>
</dbReference>
<dbReference type="Gene3D" id="3.40.640.10">
    <property type="entry name" value="Type I PLP-dependent aspartate aminotransferase-like (Major domain)"/>
    <property type="match status" value="1"/>
</dbReference>
<dbReference type="Gene3D" id="3.90.1150.10">
    <property type="entry name" value="Aspartate Aminotransferase, domain 1"/>
    <property type="match status" value="1"/>
</dbReference>
<dbReference type="InterPro" id="IPR015424">
    <property type="entry name" value="PyrdxlP-dep_Trfase"/>
</dbReference>
<dbReference type="KEGG" id="tzo:THMIRHAT_08280"/>
<evidence type="ECO:0000256" key="3">
    <source>
        <dbReference type="PIRSR" id="PIRSR000390-1"/>
    </source>
</evidence>
<evidence type="ECO:0000256" key="1">
    <source>
        <dbReference type="ARBA" id="ARBA00022898"/>
    </source>
</evidence>
<dbReference type="EMBL" id="AP021888">
    <property type="protein sequence ID" value="BBP43082.1"/>
    <property type="molecule type" value="Genomic_DNA"/>
</dbReference>
<organism evidence="6 7">
    <name type="scientific">Thiosulfativibrio zosterae</name>
    <dbReference type="NCBI Taxonomy" id="2675053"/>
    <lineage>
        <taxon>Bacteria</taxon>
        <taxon>Pseudomonadati</taxon>
        <taxon>Pseudomonadota</taxon>
        <taxon>Gammaproteobacteria</taxon>
        <taxon>Thiotrichales</taxon>
        <taxon>Piscirickettsiaceae</taxon>
        <taxon>Thiosulfativibrio</taxon>
    </lineage>
</organism>
<evidence type="ECO:0000256" key="4">
    <source>
        <dbReference type="PIRSR" id="PIRSR000390-2"/>
    </source>
</evidence>